<reference evidence="2" key="1">
    <citation type="submission" date="2022-07" db="EMBL/GenBank/DDBJ databases">
        <title>Genome Sequence of Leucocoprinus birnbaumii.</title>
        <authorList>
            <person name="Buettner E."/>
        </authorList>
    </citation>
    <scope>NUCLEOTIDE SEQUENCE</scope>
    <source>
        <strain evidence="2">VT141</strain>
    </source>
</reference>
<accession>A0AAD5VMQ7</accession>
<gene>
    <name evidence="2" type="ORF">NP233_g8543</name>
</gene>
<proteinExistence type="predicted"/>
<keyword evidence="3" id="KW-1185">Reference proteome</keyword>
<dbReference type="EMBL" id="JANIEX010000699">
    <property type="protein sequence ID" value="KAJ3564051.1"/>
    <property type="molecule type" value="Genomic_DNA"/>
</dbReference>
<dbReference type="Proteomes" id="UP001213000">
    <property type="component" value="Unassembled WGS sequence"/>
</dbReference>
<protein>
    <recommendedName>
        <fullName evidence="4">F-box domain-containing protein</fullName>
    </recommendedName>
</protein>
<dbReference type="Gene3D" id="1.20.1280.50">
    <property type="match status" value="1"/>
</dbReference>
<evidence type="ECO:0000256" key="1">
    <source>
        <dbReference type="SAM" id="Coils"/>
    </source>
</evidence>
<evidence type="ECO:0008006" key="4">
    <source>
        <dbReference type="Google" id="ProtNLM"/>
    </source>
</evidence>
<evidence type="ECO:0000313" key="2">
    <source>
        <dbReference type="EMBL" id="KAJ3564051.1"/>
    </source>
</evidence>
<name>A0AAD5VMQ7_9AGAR</name>
<feature type="coiled-coil region" evidence="1">
    <location>
        <begin position="85"/>
        <end position="119"/>
    </location>
</feature>
<evidence type="ECO:0000313" key="3">
    <source>
        <dbReference type="Proteomes" id="UP001213000"/>
    </source>
</evidence>
<sequence length="467" mass="53553">MPIILANTDEPTARKKVQSLKSTIATIDVDIKRYHNEAISIRAQRDKLVLRASEARRPAHPSKLIGLIPSCLRWPRLRLTAELQLPVLDRELEHAERKLFKLRRERNALERLLHMYEATFAPIAKVPPEILQIIFLFTIPSGHSAPSISQTPISLTLVCHKWRMLALDTPALWAAISTSSDWPLRAFSPIPISPYSSELYQTLRNPSLSIARSNQPLAWLHRARGLPFWMEIVIPRHDLWFGPQDPYRTWVLQTSSEWSHLRILGRASHMAALLIAPFPKLETLELVGESYDYLSRGLVHAYDDFNLNPHHFHRDKWTALTIFDASVTWIMVEQLVRILKHAPVLQVCRAQIFIRYGRDTLHIRPRVAYPSLLSLELKFGPELVWKTLLDHCILPSLTSLHLLNLCSNSICCPGADRDIADFGQRSRCPLRAFRAVRVWKNENRAAAAVQNICLTFPTLKEVDIRTS</sequence>
<dbReference type="AlphaFoldDB" id="A0AAD5VMQ7"/>
<comment type="caution">
    <text evidence="2">The sequence shown here is derived from an EMBL/GenBank/DDBJ whole genome shotgun (WGS) entry which is preliminary data.</text>
</comment>
<keyword evidence="1" id="KW-0175">Coiled coil</keyword>
<organism evidence="2 3">
    <name type="scientific">Leucocoprinus birnbaumii</name>
    <dbReference type="NCBI Taxonomy" id="56174"/>
    <lineage>
        <taxon>Eukaryota</taxon>
        <taxon>Fungi</taxon>
        <taxon>Dikarya</taxon>
        <taxon>Basidiomycota</taxon>
        <taxon>Agaricomycotina</taxon>
        <taxon>Agaricomycetes</taxon>
        <taxon>Agaricomycetidae</taxon>
        <taxon>Agaricales</taxon>
        <taxon>Agaricineae</taxon>
        <taxon>Agaricaceae</taxon>
        <taxon>Leucocoprinus</taxon>
    </lineage>
</organism>